<dbReference type="Proteomes" id="UP000215596">
    <property type="component" value="Unassembled WGS sequence"/>
</dbReference>
<dbReference type="InterPro" id="IPR052573">
    <property type="entry name" value="DnaJ_C_subfamily_28"/>
</dbReference>
<sequence>MGIFSRLAEERIEEAVRSGELDNLAYAGKKLPIDDLAHIPEDLRMSYRMLKNAGYVPEEVSLRKECVRLHDLLTACRNEGEQAELKRKLSEKELRLRMLLEERGLSGSSAFFQYEDKVRDQLTGSGKAEQE</sequence>
<protein>
    <submittedName>
        <fullName evidence="2">DUF1992 domain-containing protein</fullName>
    </submittedName>
    <submittedName>
        <fullName evidence="3">Molecular chaperone DnaJ</fullName>
    </submittedName>
</protein>
<dbReference type="EMBL" id="WOAA01000008">
    <property type="protein sequence ID" value="MUG66639.1"/>
    <property type="molecule type" value="Genomic_DNA"/>
</dbReference>
<evidence type="ECO:0000259" key="1">
    <source>
        <dbReference type="Pfam" id="PF09350"/>
    </source>
</evidence>
<dbReference type="InterPro" id="IPR018961">
    <property type="entry name" value="DnaJ_homolog_subfam-C_membr-28"/>
</dbReference>
<dbReference type="Proteomes" id="UP000435177">
    <property type="component" value="Unassembled WGS sequence"/>
</dbReference>
<dbReference type="PANTHER" id="PTHR39158">
    <property type="entry name" value="OS08G0560600 PROTEIN"/>
    <property type="match status" value="1"/>
</dbReference>
<dbReference type="OrthoDB" id="9798476at2"/>
<name>A0A268EPS3_9BACL</name>
<evidence type="ECO:0000313" key="4">
    <source>
        <dbReference type="Proteomes" id="UP000215596"/>
    </source>
</evidence>
<organism evidence="3 4">
    <name type="scientific">Paenibacillus campinasensis</name>
    <dbReference type="NCBI Taxonomy" id="66347"/>
    <lineage>
        <taxon>Bacteria</taxon>
        <taxon>Bacillati</taxon>
        <taxon>Bacillota</taxon>
        <taxon>Bacilli</taxon>
        <taxon>Bacillales</taxon>
        <taxon>Paenibacillaceae</taxon>
        <taxon>Paenibacillus</taxon>
    </lineage>
</organism>
<accession>A0A268EPS3</accession>
<dbReference type="AlphaFoldDB" id="A0A268EPS3"/>
<comment type="caution">
    <text evidence="3">The sequence shown here is derived from an EMBL/GenBank/DDBJ whole genome shotgun (WGS) entry which is preliminary data.</text>
</comment>
<evidence type="ECO:0000313" key="3">
    <source>
        <dbReference type="EMBL" id="PAD75118.1"/>
    </source>
</evidence>
<proteinExistence type="predicted"/>
<keyword evidence="5" id="KW-1185">Reference proteome</keyword>
<dbReference type="PANTHER" id="PTHR39158:SF1">
    <property type="entry name" value="DNAJ HOMOLOG SUBFAMILY C MEMBER 28"/>
    <property type="match status" value="1"/>
</dbReference>
<evidence type="ECO:0000313" key="5">
    <source>
        <dbReference type="Proteomes" id="UP000435177"/>
    </source>
</evidence>
<evidence type="ECO:0000313" key="2">
    <source>
        <dbReference type="EMBL" id="MUG66639.1"/>
    </source>
</evidence>
<dbReference type="Pfam" id="PF09350">
    <property type="entry name" value="DJC28_CD"/>
    <property type="match status" value="1"/>
</dbReference>
<reference evidence="3 4" key="1">
    <citation type="submission" date="2017-07" db="EMBL/GenBank/DDBJ databases">
        <title>Isolation and whole genome analysis of endospore-forming bacteria from heroin.</title>
        <authorList>
            <person name="Kalinowski J."/>
            <person name="Ahrens B."/>
            <person name="Al-Dilaimi A."/>
            <person name="Winkler A."/>
            <person name="Wibberg D."/>
            <person name="Schleenbecker U."/>
            <person name="Ruckert C."/>
            <person name="Wolfel R."/>
            <person name="Grass G."/>
        </authorList>
    </citation>
    <scope>NUCLEOTIDE SEQUENCE [LARGE SCALE GENOMIC DNA]</scope>
    <source>
        <strain evidence="3 4">7537-G1</strain>
    </source>
</reference>
<reference evidence="2 5" key="2">
    <citation type="submission" date="2019-11" db="EMBL/GenBank/DDBJ databases">
        <title>Draft genome sequences of five Paenibacillus species of dairy origin.</title>
        <authorList>
            <person name="Olajide A.M."/>
            <person name="Chen S."/>
            <person name="Lapointe G."/>
        </authorList>
    </citation>
    <scope>NUCLEOTIDE SEQUENCE [LARGE SCALE GENOMIC DNA]</scope>
    <source>
        <strain evidence="2 5">3CS1</strain>
    </source>
</reference>
<dbReference type="EMBL" id="NPBY01000047">
    <property type="protein sequence ID" value="PAD75118.1"/>
    <property type="molecule type" value="Genomic_DNA"/>
</dbReference>
<feature type="domain" description="DnaJ homologue subfamily C member 28 conserved" evidence="1">
    <location>
        <begin position="7"/>
        <end position="73"/>
    </location>
</feature>
<dbReference type="RefSeq" id="WP_095266203.1">
    <property type="nucleotide sequence ID" value="NZ_NPBY01000047.1"/>
</dbReference>
<gene>
    <name evidence="3" type="ORF">CHH67_15955</name>
    <name evidence="2" type="ORF">GNP94_11570</name>
</gene>